<dbReference type="InterPro" id="IPR037191">
    <property type="entry name" value="VPS9_dom_sf"/>
</dbReference>
<dbReference type="RefSeq" id="XP_066070396.1">
    <property type="nucleotide sequence ID" value="XM_066214299.1"/>
</dbReference>
<feature type="compositionally biased region" description="Basic and acidic residues" evidence="1">
    <location>
        <begin position="1123"/>
        <end position="1142"/>
    </location>
</feature>
<dbReference type="PANTHER" id="PTHR23101">
    <property type="entry name" value="RAB GDP/GTP EXCHANGE FACTOR"/>
    <property type="match status" value="1"/>
</dbReference>
<dbReference type="Proteomes" id="UP000094043">
    <property type="component" value="Chromosome 6"/>
</dbReference>
<feature type="region of interest" description="Disordered" evidence="1">
    <location>
        <begin position="574"/>
        <end position="620"/>
    </location>
</feature>
<feature type="region of interest" description="Disordered" evidence="1">
    <location>
        <begin position="1102"/>
        <end position="1149"/>
    </location>
</feature>
<dbReference type="GO" id="GO:0016192">
    <property type="term" value="P:vesicle-mediated transport"/>
    <property type="evidence" value="ECO:0007669"/>
    <property type="project" value="InterPro"/>
</dbReference>
<feature type="compositionally biased region" description="Pro residues" evidence="1">
    <location>
        <begin position="762"/>
        <end position="771"/>
    </location>
</feature>
<reference evidence="2" key="1">
    <citation type="submission" date="2016-06" db="EMBL/GenBank/DDBJ databases">
        <authorList>
            <person name="Cuomo C."/>
            <person name="Litvintseva A."/>
            <person name="Heitman J."/>
            <person name="Chen Y."/>
            <person name="Sun S."/>
            <person name="Springer D."/>
            <person name="Dromer F."/>
            <person name="Young S."/>
            <person name="Zeng Q."/>
            <person name="Chapman S."/>
            <person name="Gujja S."/>
            <person name="Saif S."/>
            <person name="Birren B."/>
        </authorList>
    </citation>
    <scope>NUCLEOTIDE SEQUENCE</scope>
    <source>
        <strain evidence="2">CBS 7841</strain>
    </source>
</reference>
<reference evidence="2" key="3">
    <citation type="submission" date="2024-01" db="EMBL/GenBank/DDBJ databases">
        <authorList>
            <person name="Coelho M.A."/>
            <person name="David-Palma M."/>
            <person name="Shea T."/>
            <person name="Sun S."/>
            <person name="Cuomo C.A."/>
            <person name="Heitman J."/>
        </authorList>
    </citation>
    <scope>NUCLEOTIDE SEQUENCE</scope>
    <source>
        <strain evidence="2">CBS 7841</strain>
    </source>
</reference>
<feature type="compositionally biased region" description="Basic and acidic residues" evidence="1">
    <location>
        <begin position="373"/>
        <end position="382"/>
    </location>
</feature>
<dbReference type="EMBL" id="CP143789">
    <property type="protein sequence ID" value="WVN89696.1"/>
    <property type="molecule type" value="Genomic_DNA"/>
</dbReference>
<dbReference type="VEuPathDB" id="FungiDB:L203_01862"/>
<dbReference type="GO" id="GO:0005085">
    <property type="term" value="F:guanyl-nucleotide exchange factor activity"/>
    <property type="evidence" value="ECO:0007669"/>
    <property type="project" value="InterPro"/>
</dbReference>
<dbReference type="GO" id="GO:0030139">
    <property type="term" value="C:endocytic vesicle"/>
    <property type="evidence" value="ECO:0007669"/>
    <property type="project" value="TreeGrafter"/>
</dbReference>
<feature type="compositionally biased region" description="Basic and acidic residues" evidence="1">
    <location>
        <begin position="607"/>
        <end position="620"/>
    </location>
</feature>
<feature type="compositionally biased region" description="Polar residues" evidence="1">
    <location>
        <begin position="397"/>
        <end position="407"/>
    </location>
</feature>
<feature type="compositionally biased region" description="Basic and acidic residues" evidence="1">
    <location>
        <begin position="737"/>
        <end position="748"/>
    </location>
</feature>
<dbReference type="GO" id="GO:0031267">
    <property type="term" value="F:small GTPase binding"/>
    <property type="evidence" value="ECO:0007669"/>
    <property type="project" value="TreeGrafter"/>
</dbReference>
<keyword evidence="3" id="KW-1185">Reference proteome</keyword>
<evidence type="ECO:0000313" key="2">
    <source>
        <dbReference type="EMBL" id="WVN89696.1"/>
    </source>
</evidence>
<dbReference type="SUPFAM" id="SSF109993">
    <property type="entry name" value="VPS9 domain"/>
    <property type="match status" value="1"/>
</dbReference>
<feature type="region of interest" description="Disordered" evidence="1">
    <location>
        <begin position="51"/>
        <end position="114"/>
    </location>
</feature>
<dbReference type="InterPro" id="IPR003123">
    <property type="entry name" value="VPS9"/>
</dbReference>
<dbReference type="OrthoDB" id="10264848at2759"/>
<feature type="region of interest" description="Disordered" evidence="1">
    <location>
        <begin position="861"/>
        <end position="889"/>
    </location>
</feature>
<dbReference type="PROSITE" id="PS51205">
    <property type="entry name" value="VPS9"/>
    <property type="match status" value="1"/>
</dbReference>
<proteinExistence type="predicted"/>
<dbReference type="InterPro" id="IPR045046">
    <property type="entry name" value="Vps9-like"/>
</dbReference>
<dbReference type="Pfam" id="PF02204">
    <property type="entry name" value="VPS9"/>
    <property type="match status" value="1"/>
</dbReference>
<protein>
    <submittedName>
        <fullName evidence="2">Uncharacterized protein</fullName>
    </submittedName>
</protein>
<dbReference type="KEGG" id="cdep:91089135"/>
<dbReference type="GeneID" id="91089135"/>
<name>A0A1E3IND7_9TREE</name>
<sequence>MEESKQGIFSSLSPRKTSKVTKPGGEMAHPLLAASNSSLNLLTVEHVLQAESTNPAPHTSQKASGSWSKGGSDLMGGLPYKPRQRHGGGMGSVSSPNSVLGSMGVSPPELRPTKSTDSLASFVATSNNVSASIMSTSTSATFALPSTHADATVQANESAVPSTSKSSLSGPSVLTSRLQLQSLKATAQGINLGNGSMGMSMIDAIFEKGQLGRTKAGEGGDWGDVLRILMGGKTVLLMPTTPSSSLPMTPPTLRDHIAFVSPPISMMPFVHQSESETNDEGQSEELAEAISVLVTLSGLMGTIRGTRVTIESTIPLDCPILQALRNEMSRQSILASLRPTQIGSTNFPSFTISHEAAILSFPPPSKHLSPTESETKEKDRALSGKRGRMNPFASLFGSGSSHSNPNSDLKMLASPSSMRPESLPFDTGLSPPRSRPSSPGPSSPELLTFNIEPNTAAKGHQVIAYTISRPIRYNEIHKSLSKSIRVHVKEALVSLPEKVIDRVQKLALANTCSAAHLTSEDLLKAHKSHGSDPDSASLLDLSDPNAAGEQLQDFIESIYDDLIAQYRQEADAGLRRKGSGSTWARGHLQSEREGEDEEEKDKKKKERREMDESIEREASDGTERVEGLLCRLLYNKLFSPLESDDARHDEALASRIAALNMLDLSLDHLGLITQPEGEETKGAMANALNRIVEDVGQELQKLSKMDCLTPREKTNVLIKAHKIVVDGLASLPEIQLRPEGESYHKPREPSPISAISSTNPTVPEPQVPTLPPTISKSTEPVLSPKTTRSNRTNLAENASDGPDPLSAGDIERTPHAFTINPSLIKSPSVPQLILDDATKDTESEKLHETLDHSIIHMTDPFIKQTSPPSQDSALAPPNTCPKPKSNKQSTSGADLILPIIIFAVVKSNPSQLASQLMYLRRYRSAICLTGEANYAIVNLTAVVEFLEHVNLSELGLGGDSNKVMSIENLSPIGLNYIDGGNEDTVSIASASSRLRGRVGEFAGSAAGSANKVISGVVDTSLSALRGLISNNLPSSGEDIHEETIRDRPDMRPRQVSSFSLASVTASVASIAAAAAARNRSRANSRASEQVWSGNRELVEVNSRPGSIKERGSEYLSSEDEKDEDGKNDDRREKEWKQTKAEGETSTGVRVEGKDDMQKQERFSLSDRLASIGVLGRLNSPSNAHSSVEASPPVGELSSKTSFLQNLTTTRSVSTSQNHTRRSSLLGGRNDLHITKTNSPQGSIISLPHSIAMEKATPPIEKFMTCELEDIRLSEISELLRDYRRLGAIINSLNAQSPSIL</sequence>
<evidence type="ECO:0000313" key="3">
    <source>
        <dbReference type="Proteomes" id="UP000094043"/>
    </source>
</evidence>
<organism evidence="2 3">
    <name type="scientific">Cryptococcus depauperatus CBS 7841</name>
    <dbReference type="NCBI Taxonomy" id="1295531"/>
    <lineage>
        <taxon>Eukaryota</taxon>
        <taxon>Fungi</taxon>
        <taxon>Dikarya</taxon>
        <taxon>Basidiomycota</taxon>
        <taxon>Agaricomycotina</taxon>
        <taxon>Tremellomycetes</taxon>
        <taxon>Tremellales</taxon>
        <taxon>Cryptococcaceae</taxon>
        <taxon>Cryptococcus</taxon>
    </lineage>
</organism>
<feature type="region of interest" description="Disordered" evidence="1">
    <location>
        <begin position="1"/>
        <end position="29"/>
    </location>
</feature>
<feature type="region of interest" description="Disordered" evidence="1">
    <location>
        <begin position="737"/>
        <end position="805"/>
    </location>
</feature>
<dbReference type="PANTHER" id="PTHR23101:SF25">
    <property type="entry name" value="GTPASE-ACTIVATING PROTEIN AND VPS9 DOMAIN-CONTAINING PROTEIN 1"/>
    <property type="match status" value="1"/>
</dbReference>
<feature type="region of interest" description="Disordered" evidence="1">
    <location>
        <begin position="361"/>
        <end position="448"/>
    </location>
</feature>
<dbReference type="Gene3D" id="1.20.1050.80">
    <property type="entry name" value="VPS9 domain"/>
    <property type="match status" value="2"/>
</dbReference>
<evidence type="ECO:0000256" key="1">
    <source>
        <dbReference type="SAM" id="MobiDB-lite"/>
    </source>
</evidence>
<feature type="compositionally biased region" description="Low complexity" evidence="1">
    <location>
        <begin position="160"/>
        <end position="172"/>
    </location>
</feature>
<feature type="region of interest" description="Disordered" evidence="1">
    <location>
        <begin position="153"/>
        <end position="172"/>
    </location>
</feature>
<accession>A0A1E3IND7</accession>
<feature type="region of interest" description="Disordered" evidence="1">
    <location>
        <begin position="1209"/>
        <end position="1237"/>
    </location>
</feature>
<feature type="compositionally biased region" description="Polar residues" evidence="1">
    <location>
        <begin position="772"/>
        <end position="796"/>
    </location>
</feature>
<feature type="compositionally biased region" description="Polar residues" evidence="1">
    <location>
        <begin position="863"/>
        <end position="872"/>
    </location>
</feature>
<feature type="compositionally biased region" description="Polar residues" evidence="1">
    <location>
        <begin position="51"/>
        <end position="69"/>
    </location>
</feature>
<gene>
    <name evidence="2" type="ORF">L203_104926</name>
</gene>
<reference evidence="2" key="2">
    <citation type="journal article" date="2022" name="Elife">
        <title>Obligate sexual reproduction of a homothallic fungus closely related to the Cryptococcus pathogenic species complex.</title>
        <authorList>
            <person name="Passer A.R."/>
            <person name="Clancey S.A."/>
            <person name="Shea T."/>
            <person name="David-Palma M."/>
            <person name="Averette A.F."/>
            <person name="Boekhout T."/>
            <person name="Porcel B.M."/>
            <person name="Nowrousian M."/>
            <person name="Cuomo C.A."/>
            <person name="Sun S."/>
            <person name="Heitman J."/>
            <person name="Coelho M.A."/>
        </authorList>
    </citation>
    <scope>NUCLEOTIDE SEQUENCE</scope>
    <source>
        <strain evidence="2">CBS 7841</strain>
    </source>
</reference>
<dbReference type="GO" id="GO:0005829">
    <property type="term" value="C:cytosol"/>
    <property type="evidence" value="ECO:0007669"/>
    <property type="project" value="TreeGrafter"/>
</dbReference>